<dbReference type="OrthoDB" id="9801697at2"/>
<gene>
    <name evidence="1" type="ORF">DFP86_10536</name>
</gene>
<dbReference type="AlphaFoldDB" id="A0A4R7B8H5"/>
<dbReference type="Proteomes" id="UP000295611">
    <property type="component" value="Unassembled WGS sequence"/>
</dbReference>
<dbReference type="InterPro" id="IPR051159">
    <property type="entry name" value="Hexapeptide_acetyltransf"/>
</dbReference>
<proteinExistence type="predicted"/>
<dbReference type="SUPFAM" id="SSF51161">
    <property type="entry name" value="Trimeric LpxA-like enzymes"/>
    <property type="match status" value="1"/>
</dbReference>
<name>A0A4R7B8H5_9NEIS</name>
<organism evidence="1 2">
    <name type="scientific">Paludibacterium purpuratum</name>
    <dbReference type="NCBI Taxonomy" id="1144873"/>
    <lineage>
        <taxon>Bacteria</taxon>
        <taxon>Pseudomonadati</taxon>
        <taxon>Pseudomonadota</taxon>
        <taxon>Betaproteobacteria</taxon>
        <taxon>Neisseriales</taxon>
        <taxon>Chromobacteriaceae</taxon>
        <taxon>Paludibacterium</taxon>
    </lineage>
</organism>
<sequence>MIFTKLLNRLRFRLSAWIQPRMVYGFRRYDGVYLRRTRLSNLTRVEHAHRLDIGDNVYIGHFNFVDASGGLTIGEGCQITNYVSILTHSSHIAIRLYGRHYLDHRNHAGYLRKSSVIGRYSFIGPHSVLMPGTRLGKGSLVSAYSFVAAGDYPDYAVLAGNPAQVVGDTRTMDQEWLSAHPELMALYEEWDRD</sequence>
<reference evidence="1 2" key="1">
    <citation type="submission" date="2019-03" db="EMBL/GenBank/DDBJ databases">
        <title>Genomic Encyclopedia of Type Strains, Phase III (KMG-III): the genomes of soil and plant-associated and newly described type strains.</title>
        <authorList>
            <person name="Whitman W."/>
        </authorList>
    </citation>
    <scope>NUCLEOTIDE SEQUENCE [LARGE SCALE GENOMIC DNA]</scope>
    <source>
        <strain evidence="1 2">CECT 8976</strain>
    </source>
</reference>
<dbReference type="EMBL" id="SNZP01000005">
    <property type="protein sequence ID" value="TDR80182.1"/>
    <property type="molecule type" value="Genomic_DNA"/>
</dbReference>
<dbReference type="InterPro" id="IPR011004">
    <property type="entry name" value="Trimer_LpxA-like_sf"/>
</dbReference>
<protein>
    <submittedName>
        <fullName evidence="1">Acetyltransferase-like isoleucine patch superfamily enzyme</fullName>
    </submittedName>
</protein>
<evidence type="ECO:0000313" key="1">
    <source>
        <dbReference type="EMBL" id="TDR80182.1"/>
    </source>
</evidence>
<dbReference type="CDD" id="cd04647">
    <property type="entry name" value="LbH_MAT_like"/>
    <property type="match status" value="1"/>
</dbReference>
<dbReference type="RefSeq" id="WP_133679570.1">
    <property type="nucleotide sequence ID" value="NZ_SNZP01000005.1"/>
</dbReference>
<dbReference type="Gene3D" id="2.160.10.10">
    <property type="entry name" value="Hexapeptide repeat proteins"/>
    <property type="match status" value="1"/>
</dbReference>
<evidence type="ECO:0000313" key="2">
    <source>
        <dbReference type="Proteomes" id="UP000295611"/>
    </source>
</evidence>
<dbReference type="PANTHER" id="PTHR23416">
    <property type="entry name" value="SIALIC ACID SYNTHASE-RELATED"/>
    <property type="match status" value="1"/>
</dbReference>
<comment type="caution">
    <text evidence="1">The sequence shown here is derived from an EMBL/GenBank/DDBJ whole genome shotgun (WGS) entry which is preliminary data.</text>
</comment>
<dbReference type="PANTHER" id="PTHR23416:SF78">
    <property type="entry name" value="LIPOPOLYSACCHARIDE BIOSYNTHESIS O-ACETYL TRANSFERASE WBBJ-RELATED"/>
    <property type="match status" value="1"/>
</dbReference>
<keyword evidence="1" id="KW-0808">Transferase</keyword>
<accession>A0A4R7B8H5</accession>
<keyword evidence="2" id="KW-1185">Reference proteome</keyword>
<dbReference type="GO" id="GO:0016740">
    <property type="term" value="F:transferase activity"/>
    <property type="evidence" value="ECO:0007669"/>
    <property type="project" value="UniProtKB-KW"/>
</dbReference>